<dbReference type="STRING" id="883161.HMPREF9306_00696"/>
<dbReference type="OrthoDB" id="5175422at2"/>
<sequence>MAGCEFRRSVLSELADGKISVDEAWGKLFAAVPEDGWPEEFYEAPELASENLGTGSARPDVANQLGDVASQLGSFVTGAAKAIFGGRLPGQSVPAPVEDTSKEEAAFSTDDRAFTKRVRIRAISRRVRVIADPKVATVSVDGPHKLRSNGNVLEVVSEGELTGNLKINVLRGLDGIRLVELVVRVNPRIVVDAEVTSGRLVTQGVEKLGSIRVTGGSSRLVGVHHLDDALMQASTSHISGSFDTSNSVLRVESGLATVELVNADVTVTASAHLGRVSWPDGQNGVDEYVAGVGTGRLKITVVMGKVNVAKA</sequence>
<dbReference type="Proteomes" id="UP000014417">
    <property type="component" value="Unassembled WGS sequence"/>
</dbReference>
<proteinExistence type="predicted"/>
<evidence type="ECO:0000313" key="2">
    <source>
        <dbReference type="Proteomes" id="UP000014417"/>
    </source>
</evidence>
<reference evidence="1 2" key="1">
    <citation type="submission" date="2013-04" db="EMBL/GenBank/DDBJ databases">
        <title>The Genome Sequence of Propionimicrobium lymphophilum ACS-093-V-SCH5.</title>
        <authorList>
            <consortium name="The Broad Institute Genomics Platform"/>
            <person name="Earl A."/>
            <person name="Ward D."/>
            <person name="Feldgarden M."/>
            <person name="Gevers D."/>
            <person name="Saerens B."/>
            <person name="Vaneechoutte M."/>
            <person name="Walker B."/>
            <person name="Young S."/>
            <person name="Zeng Q."/>
            <person name="Gargeya S."/>
            <person name="Fitzgerald M."/>
            <person name="Haas B."/>
            <person name="Abouelleil A."/>
            <person name="Allen A.W."/>
            <person name="Alvarado L."/>
            <person name="Arachchi H.M."/>
            <person name="Berlin A.M."/>
            <person name="Chapman S.B."/>
            <person name="Gainer-Dewar J."/>
            <person name="Goldberg J."/>
            <person name="Griggs A."/>
            <person name="Gujja S."/>
            <person name="Hansen M."/>
            <person name="Howarth C."/>
            <person name="Imamovic A."/>
            <person name="Ireland A."/>
            <person name="Larimer J."/>
            <person name="McCowan C."/>
            <person name="Murphy C."/>
            <person name="Pearson M."/>
            <person name="Poon T.W."/>
            <person name="Priest M."/>
            <person name="Roberts A."/>
            <person name="Saif S."/>
            <person name="Shea T."/>
            <person name="Sisk P."/>
            <person name="Sykes S."/>
            <person name="Wortman J."/>
            <person name="Nusbaum C."/>
            <person name="Birren B."/>
        </authorList>
    </citation>
    <scope>NUCLEOTIDE SEQUENCE [LARGE SCALE GENOMIC DNA]</scope>
    <source>
        <strain evidence="1 2">ACS-093-V-SCH5</strain>
    </source>
</reference>
<protein>
    <recommendedName>
        <fullName evidence="3">Adhesin domain-containing protein</fullName>
    </recommendedName>
</protein>
<accession>S2W4G2</accession>
<evidence type="ECO:0008006" key="3">
    <source>
        <dbReference type="Google" id="ProtNLM"/>
    </source>
</evidence>
<organism evidence="1 2">
    <name type="scientific">Propionimicrobium lymphophilum ACS-093-V-SCH5</name>
    <dbReference type="NCBI Taxonomy" id="883161"/>
    <lineage>
        <taxon>Bacteria</taxon>
        <taxon>Bacillati</taxon>
        <taxon>Actinomycetota</taxon>
        <taxon>Actinomycetes</taxon>
        <taxon>Propionibacteriales</taxon>
        <taxon>Propionibacteriaceae</taxon>
        <taxon>Propionimicrobium</taxon>
    </lineage>
</organism>
<keyword evidence="2" id="KW-1185">Reference proteome</keyword>
<comment type="caution">
    <text evidence="1">The sequence shown here is derived from an EMBL/GenBank/DDBJ whole genome shotgun (WGS) entry which is preliminary data.</text>
</comment>
<name>S2W4G2_9ACTN</name>
<dbReference type="AlphaFoldDB" id="S2W4G2"/>
<dbReference type="RefSeq" id="WP_016455540.1">
    <property type="nucleotide sequence ID" value="NZ_KE150269.1"/>
</dbReference>
<gene>
    <name evidence="1" type="ORF">HMPREF9306_00696</name>
</gene>
<dbReference type="HOGENOM" id="CLU_074333_0_0_11"/>
<evidence type="ECO:0000313" key="1">
    <source>
        <dbReference type="EMBL" id="EPD33165.1"/>
    </source>
</evidence>
<dbReference type="EMBL" id="AGZR01000005">
    <property type="protein sequence ID" value="EPD33165.1"/>
    <property type="molecule type" value="Genomic_DNA"/>
</dbReference>